<proteinExistence type="predicted"/>
<evidence type="ECO:0000313" key="2">
    <source>
        <dbReference type="Proteomes" id="UP000306236"/>
    </source>
</evidence>
<organism evidence="1 2">
    <name type="scientific">Lampropedia aestuarii</name>
    <dbReference type="NCBI Taxonomy" id="2562762"/>
    <lineage>
        <taxon>Bacteria</taxon>
        <taxon>Pseudomonadati</taxon>
        <taxon>Pseudomonadota</taxon>
        <taxon>Betaproteobacteria</taxon>
        <taxon>Burkholderiales</taxon>
        <taxon>Comamonadaceae</taxon>
        <taxon>Lampropedia</taxon>
    </lineage>
</organism>
<evidence type="ECO:0000313" key="1">
    <source>
        <dbReference type="EMBL" id="THJ30474.1"/>
    </source>
</evidence>
<comment type="caution">
    <text evidence="1">The sequence shown here is derived from an EMBL/GenBank/DDBJ whole genome shotgun (WGS) entry which is preliminary data.</text>
</comment>
<gene>
    <name evidence="1" type="ORF">E8K88_17710</name>
</gene>
<accession>A0A4S5BDZ6</accession>
<dbReference type="RefSeq" id="WP_136407993.1">
    <property type="nucleotide sequence ID" value="NZ_SSWX01000046.1"/>
</dbReference>
<dbReference type="Proteomes" id="UP000306236">
    <property type="component" value="Unassembled WGS sequence"/>
</dbReference>
<sequence length="187" mass="21129">MTEEDEGGFSEVIKNEVPSTLFIDCYPWPDPELSPRIRDSISQCNDRLNSAAAIWNTDIYSKSEYVKKSIHRPVSDREEYDPSAMGAGLLQFLHSREAGYSPGGLMNASIGYSYDKADEATDEFVKKILKLCKKTARKLYVIDPKTGVVGEKPHSRFFAWPDAIAKYDQVNGMYLTNNTMAYFTSKK</sequence>
<protein>
    <submittedName>
        <fullName evidence="1">Uncharacterized protein</fullName>
    </submittedName>
</protein>
<dbReference type="AlphaFoldDB" id="A0A4S5BDZ6"/>
<dbReference type="EMBL" id="SSWX01000046">
    <property type="protein sequence ID" value="THJ30474.1"/>
    <property type="molecule type" value="Genomic_DNA"/>
</dbReference>
<dbReference type="OrthoDB" id="6454754at2"/>
<keyword evidence="2" id="KW-1185">Reference proteome</keyword>
<reference evidence="1 2" key="1">
    <citation type="submission" date="2019-04" db="EMBL/GenBank/DDBJ databases">
        <title>Lampropedia sp YIM MLB12 draf genome.</title>
        <authorList>
            <person name="Wang Y.-X."/>
        </authorList>
    </citation>
    <scope>NUCLEOTIDE SEQUENCE [LARGE SCALE GENOMIC DNA]</scope>
    <source>
        <strain evidence="1 2">YIM MLB12</strain>
    </source>
</reference>
<name>A0A4S5BDZ6_9BURK</name>